<comment type="caution">
    <text evidence="5">The sequence shown here is derived from an EMBL/GenBank/DDBJ whole genome shotgun (WGS) entry which is preliminary data.</text>
</comment>
<feature type="signal peptide" evidence="3">
    <location>
        <begin position="1"/>
        <end position="20"/>
    </location>
</feature>
<proteinExistence type="inferred from homology"/>
<feature type="chain" id="PRO_5046748047" evidence="3">
    <location>
        <begin position="21"/>
        <end position="595"/>
    </location>
</feature>
<dbReference type="PANTHER" id="PTHR42693:SF53">
    <property type="entry name" value="ENDO-4-O-SULFATASE"/>
    <property type="match status" value="1"/>
</dbReference>
<evidence type="ECO:0000313" key="5">
    <source>
        <dbReference type="EMBL" id="MDO5986196.1"/>
    </source>
</evidence>
<dbReference type="Proteomes" id="UP001176891">
    <property type="component" value="Unassembled WGS sequence"/>
</dbReference>
<sequence>MKKRILLISLLVFISHNILAQKEKPNVIVIMTDDQGYGDIAAHGNPIIKTPNLDRLHAESARFTDFHVNSFCAPTRAALMTGRLSDRTHVRTTINLRNHLHIDETTMAEYFKASGYQTALFGKWHLGGNYPYRPIDKGFDQWVGHGDGGVGTSSDYWGNDRMNDHYQRNGEWEPFKGFSSDIFFKETMNFVKQNKDKPFFVYLATNVPHDPWNVLKEWRKIYDDEDRLNEDEKDFYATITHFDENLGQLRKFLKQQGLDENTILLFMTDNGTAKGERIYNAEMKGKKGSQYEGGHRVPLFVHWPKGKLNKGRDVNGFALHVDILPTLIELCDLEKPKTANLPFDGESLSGFLYDKPVNENNKTLILHSQNVREVPQKGLNSLVATSQWRWIKGKELYDIKKDPSQENNVANLYPEVVKALTKKYNEYWDEVKPGYVPYPRVVIGHKDDREVWLTPDAMVHDHARQKTAMQSYVLQKKISAGFWPIEVEKKGTYTFEVTRWPKELNHPMIERLPAVTSGDILDKGKPVMMPEGEAIPIVKVRLRAGDTEKEVEIKKTDTKAVFTLPLEKGPNLVRAWFISEDNKEMGATYIYISRD</sequence>
<accession>A0ABT8WWY6</accession>
<dbReference type="Gene3D" id="3.40.720.10">
    <property type="entry name" value="Alkaline Phosphatase, subunit A"/>
    <property type="match status" value="1"/>
</dbReference>
<dbReference type="CDD" id="cd16146">
    <property type="entry name" value="ARS_like"/>
    <property type="match status" value="1"/>
</dbReference>
<name>A0ABT8WWY6_9FLAO</name>
<dbReference type="Gene3D" id="3.30.1120.10">
    <property type="match status" value="1"/>
</dbReference>
<evidence type="ECO:0000256" key="2">
    <source>
        <dbReference type="ARBA" id="ARBA00022801"/>
    </source>
</evidence>
<dbReference type="InterPro" id="IPR000917">
    <property type="entry name" value="Sulfatase_N"/>
</dbReference>
<comment type="similarity">
    <text evidence="1">Belongs to the sulfatase family.</text>
</comment>
<keyword evidence="3" id="KW-0732">Signal</keyword>
<evidence type="ECO:0000313" key="6">
    <source>
        <dbReference type="Proteomes" id="UP001176891"/>
    </source>
</evidence>
<organism evidence="5 6">
    <name type="scientific">Flavivirga amylovorans</name>
    <dbReference type="NCBI Taxonomy" id="870486"/>
    <lineage>
        <taxon>Bacteria</taxon>
        <taxon>Pseudomonadati</taxon>
        <taxon>Bacteroidota</taxon>
        <taxon>Flavobacteriia</taxon>
        <taxon>Flavobacteriales</taxon>
        <taxon>Flavobacteriaceae</taxon>
        <taxon>Flavivirga</taxon>
    </lineage>
</organism>
<keyword evidence="2" id="KW-0378">Hydrolase</keyword>
<dbReference type="InterPro" id="IPR017850">
    <property type="entry name" value="Alkaline_phosphatase_core_sf"/>
</dbReference>
<reference evidence="5" key="1">
    <citation type="submission" date="2023-07" db="EMBL/GenBank/DDBJ databases">
        <title>Two novel species in the genus Flavivirga.</title>
        <authorList>
            <person name="Kwon K."/>
        </authorList>
    </citation>
    <scope>NUCLEOTIDE SEQUENCE</scope>
    <source>
        <strain evidence="5">KACC 14157</strain>
    </source>
</reference>
<protein>
    <submittedName>
        <fullName evidence="5">Arylsulfatase</fullName>
    </submittedName>
</protein>
<keyword evidence="6" id="KW-1185">Reference proteome</keyword>
<dbReference type="PANTHER" id="PTHR42693">
    <property type="entry name" value="ARYLSULFATASE FAMILY MEMBER"/>
    <property type="match status" value="1"/>
</dbReference>
<dbReference type="InterPro" id="IPR050738">
    <property type="entry name" value="Sulfatase"/>
</dbReference>
<evidence type="ECO:0000256" key="1">
    <source>
        <dbReference type="ARBA" id="ARBA00008779"/>
    </source>
</evidence>
<evidence type="ECO:0000259" key="4">
    <source>
        <dbReference type="Pfam" id="PF00884"/>
    </source>
</evidence>
<gene>
    <name evidence="5" type="ORF">Q4Q39_02160</name>
</gene>
<feature type="domain" description="Sulfatase N-terminal" evidence="4">
    <location>
        <begin position="25"/>
        <end position="331"/>
    </location>
</feature>
<evidence type="ECO:0000256" key="3">
    <source>
        <dbReference type="SAM" id="SignalP"/>
    </source>
</evidence>
<dbReference type="RefSeq" id="WP_303280717.1">
    <property type="nucleotide sequence ID" value="NZ_BAABCZ010000016.1"/>
</dbReference>
<dbReference type="SUPFAM" id="SSF53649">
    <property type="entry name" value="Alkaline phosphatase-like"/>
    <property type="match status" value="1"/>
</dbReference>
<dbReference type="Pfam" id="PF00884">
    <property type="entry name" value="Sulfatase"/>
    <property type="match status" value="1"/>
</dbReference>
<dbReference type="EMBL" id="JAUOEM010000001">
    <property type="protein sequence ID" value="MDO5986196.1"/>
    <property type="molecule type" value="Genomic_DNA"/>
</dbReference>